<dbReference type="Gene3D" id="3.40.50.11690">
    <property type="entry name" value="Cell division protein FtsQ/DivIB"/>
    <property type="match status" value="1"/>
</dbReference>
<dbReference type="AlphaFoldDB" id="A0A1M6KWU4"/>
<feature type="domain" description="POTRA" evidence="10">
    <location>
        <begin position="75"/>
        <end position="143"/>
    </location>
</feature>
<evidence type="ECO:0000256" key="7">
    <source>
        <dbReference type="ARBA" id="ARBA00023136"/>
    </source>
</evidence>
<dbReference type="EMBL" id="FQZQ01000011">
    <property type="protein sequence ID" value="SHJ63372.1"/>
    <property type="molecule type" value="Genomic_DNA"/>
</dbReference>
<dbReference type="STRING" id="1470563.SAMN05444000_11114"/>
<dbReference type="PROSITE" id="PS51779">
    <property type="entry name" value="POTRA"/>
    <property type="match status" value="1"/>
</dbReference>
<dbReference type="InterPro" id="IPR034746">
    <property type="entry name" value="POTRA"/>
</dbReference>
<dbReference type="InterPro" id="IPR005548">
    <property type="entry name" value="Cell_div_FtsQ/DivIB_C"/>
</dbReference>
<dbReference type="GO" id="GO:0043093">
    <property type="term" value="P:FtsZ-dependent cytokinesis"/>
    <property type="evidence" value="ECO:0007669"/>
    <property type="project" value="UniProtKB-UniRule"/>
</dbReference>
<keyword evidence="8 9" id="KW-0131">Cell cycle</keyword>
<keyword evidence="7 9" id="KW-0472">Membrane</keyword>
<dbReference type="Pfam" id="PF03799">
    <property type="entry name" value="FtsQ_DivIB_C"/>
    <property type="match status" value="1"/>
</dbReference>
<proteinExistence type="inferred from homology"/>
<keyword evidence="12" id="KW-1185">Reference proteome</keyword>
<dbReference type="InterPro" id="IPR045335">
    <property type="entry name" value="FtsQ_C_sf"/>
</dbReference>
<gene>
    <name evidence="9" type="primary">ftsQ</name>
    <name evidence="11" type="ORF">SAMN05444000_11114</name>
</gene>
<feature type="transmembrane region" description="Helical" evidence="9">
    <location>
        <begin position="30"/>
        <end position="50"/>
    </location>
</feature>
<accession>A0A1M6KWU4</accession>
<dbReference type="GO" id="GO:0032153">
    <property type="term" value="C:cell division site"/>
    <property type="evidence" value="ECO:0007669"/>
    <property type="project" value="UniProtKB-UniRule"/>
</dbReference>
<reference evidence="12" key="1">
    <citation type="submission" date="2016-11" db="EMBL/GenBank/DDBJ databases">
        <authorList>
            <person name="Varghese N."/>
            <person name="Submissions S."/>
        </authorList>
    </citation>
    <scope>NUCLEOTIDE SEQUENCE [LARGE SCALE GENOMIC DNA]</scope>
    <source>
        <strain evidence="12">DSM 100564</strain>
    </source>
</reference>
<evidence type="ECO:0000313" key="12">
    <source>
        <dbReference type="Proteomes" id="UP000183982"/>
    </source>
</evidence>
<evidence type="ECO:0000256" key="8">
    <source>
        <dbReference type="ARBA" id="ARBA00023306"/>
    </source>
</evidence>
<keyword evidence="6 9" id="KW-1133">Transmembrane helix</keyword>
<evidence type="ECO:0000259" key="10">
    <source>
        <dbReference type="PROSITE" id="PS51779"/>
    </source>
</evidence>
<evidence type="ECO:0000256" key="5">
    <source>
        <dbReference type="ARBA" id="ARBA00022692"/>
    </source>
</evidence>
<dbReference type="Pfam" id="PF08478">
    <property type="entry name" value="POTRA_1"/>
    <property type="match status" value="1"/>
</dbReference>
<keyword evidence="3 9" id="KW-0997">Cell inner membrane</keyword>
<dbReference type="HAMAP" id="MF_00911">
    <property type="entry name" value="FtsQ_subfam"/>
    <property type="match status" value="1"/>
</dbReference>
<protein>
    <recommendedName>
        <fullName evidence="9">Cell division protein FtsQ</fullName>
    </recommendedName>
</protein>
<comment type="subcellular location">
    <subcellularLocation>
        <location evidence="9">Cell inner membrane</location>
        <topology evidence="9">Single-pass type II membrane protein</topology>
    </subcellularLocation>
    <subcellularLocation>
        <location evidence="1">Membrane</location>
    </subcellularLocation>
    <text evidence="9">Localizes to the division septum.</text>
</comment>
<evidence type="ECO:0000256" key="1">
    <source>
        <dbReference type="ARBA" id="ARBA00004370"/>
    </source>
</evidence>
<dbReference type="InterPro" id="IPR026579">
    <property type="entry name" value="FtsQ"/>
</dbReference>
<name>A0A1M6KWU4_9RHOB</name>
<dbReference type="GO" id="GO:0090529">
    <property type="term" value="P:cell septum assembly"/>
    <property type="evidence" value="ECO:0007669"/>
    <property type="project" value="InterPro"/>
</dbReference>
<organism evidence="11 12">
    <name type="scientific">Shimia gijangensis</name>
    <dbReference type="NCBI Taxonomy" id="1470563"/>
    <lineage>
        <taxon>Bacteria</taxon>
        <taxon>Pseudomonadati</taxon>
        <taxon>Pseudomonadota</taxon>
        <taxon>Alphaproteobacteria</taxon>
        <taxon>Rhodobacterales</taxon>
        <taxon>Roseobacteraceae</taxon>
    </lineage>
</organism>
<dbReference type="PANTHER" id="PTHR35851">
    <property type="entry name" value="CELL DIVISION PROTEIN FTSQ"/>
    <property type="match status" value="1"/>
</dbReference>
<evidence type="ECO:0000256" key="4">
    <source>
        <dbReference type="ARBA" id="ARBA00022618"/>
    </source>
</evidence>
<evidence type="ECO:0000313" key="11">
    <source>
        <dbReference type="EMBL" id="SHJ63372.1"/>
    </source>
</evidence>
<evidence type="ECO:0000256" key="2">
    <source>
        <dbReference type="ARBA" id="ARBA00022475"/>
    </source>
</evidence>
<dbReference type="PANTHER" id="PTHR35851:SF1">
    <property type="entry name" value="CELL DIVISION PROTEIN FTSQ"/>
    <property type="match status" value="1"/>
</dbReference>
<comment type="function">
    <text evidence="9">Essential cell division protein.</text>
</comment>
<comment type="similarity">
    <text evidence="9">Belongs to the FtsQ/DivIB family. FtsQ subfamily.</text>
</comment>
<dbReference type="Proteomes" id="UP000183982">
    <property type="component" value="Unassembled WGS sequence"/>
</dbReference>
<evidence type="ECO:0000256" key="6">
    <source>
        <dbReference type="ARBA" id="ARBA00022989"/>
    </source>
</evidence>
<dbReference type="GO" id="GO:0005886">
    <property type="term" value="C:plasma membrane"/>
    <property type="evidence" value="ECO:0007669"/>
    <property type="project" value="UniProtKB-SubCell"/>
</dbReference>
<sequence>MQQMSAKCDPAPSKWAYKYQRLMLTPLFRLFLRVFLPFSLVFLAAGIWLSDEKHRDRLVMAVNDIRTSIETRPEFMVNVMAIDGASIGIAEDIRDIVPIDFPISSFDLELEHLQDQIAGLPAVASATVRIRPGGIMQVTVTERDPVILWRTRQGLDLVDENGFVVARAKTRQLHSGMPLMAGEGAETHVVEALTIYAAAGPLSRRMRGVVRMGERRWDVVLDRGQRIMLPETGAVQALERVIALSQAQDMLSRDLEVVDMRLANRPTIRIAPRAVEEWWRIRQIQVGKTKE</sequence>
<dbReference type="InterPro" id="IPR013685">
    <property type="entry name" value="POTRA_FtsQ_type"/>
</dbReference>
<keyword evidence="2 9" id="KW-1003">Cell membrane</keyword>
<evidence type="ECO:0000256" key="3">
    <source>
        <dbReference type="ARBA" id="ARBA00022519"/>
    </source>
</evidence>
<evidence type="ECO:0000256" key="9">
    <source>
        <dbReference type="HAMAP-Rule" id="MF_00911"/>
    </source>
</evidence>
<keyword evidence="5 9" id="KW-0812">Transmembrane</keyword>
<keyword evidence="4 9" id="KW-0132">Cell division</keyword>